<protein>
    <submittedName>
        <fullName evidence="1">Uncharacterized protein</fullName>
    </submittedName>
</protein>
<reference evidence="1" key="2">
    <citation type="submission" date="2023-04" db="EMBL/GenBank/DDBJ databases">
        <authorList>
            <person name="Bruccoleri R.E."/>
            <person name="Oakeley E.J."/>
            <person name="Faust A.-M."/>
            <person name="Dessus-Babus S."/>
            <person name="Altorfer M."/>
            <person name="Burckhardt D."/>
            <person name="Oertli M."/>
            <person name="Naumann U."/>
            <person name="Petersen F."/>
            <person name="Wong J."/>
        </authorList>
    </citation>
    <scope>NUCLEOTIDE SEQUENCE</scope>
    <source>
        <strain evidence="1">GSM-AAB239-AS_SAM_17_03QT</strain>
        <tissue evidence="1">Leaf</tissue>
    </source>
</reference>
<evidence type="ECO:0000313" key="2">
    <source>
        <dbReference type="Proteomes" id="UP001140949"/>
    </source>
</evidence>
<dbReference type="EMBL" id="JANAVB010025198">
    <property type="protein sequence ID" value="KAJ6820808.1"/>
    <property type="molecule type" value="Genomic_DNA"/>
</dbReference>
<reference evidence="1" key="1">
    <citation type="journal article" date="2023" name="GigaByte">
        <title>Genome assembly of the bearded iris, Iris pallida Lam.</title>
        <authorList>
            <person name="Bruccoleri R.E."/>
            <person name="Oakeley E.J."/>
            <person name="Faust A.M.E."/>
            <person name="Altorfer M."/>
            <person name="Dessus-Babus S."/>
            <person name="Burckhardt D."/>
            <person name="Oertli M."/>
            <person name="Naumann U."/>
            <person name="Petersen F."/>
            <person name="Wong J."/>
        </authorList>
    </citation>
    <scope>NUCLEOTIDE SEQUENCE</scope>
    <source>
        <strain evidence="1">GSM-AAB239-AS_SAM_17_03QT</strain>
    </source>
</reference>
<evidence type="ECO:0000313" key="1">
    <source>
        <dbReference type="EMBL" id="KAJ6820808.1"/>
    </source>
</evidence>
<accession>A0AAX6FXP9</accession>
<proteinExistence type="predicted"/>
<sequence length="72" mass="8529">MDHISISSSSRRNVCKIILSLSLLLYFFHRIMSNTTRFLESFFVQEQCQTLLGHHHFPTNLGRDLTFNTIWK</sequence>
<keyword evidence="2" id="KW-1185">Reference proteome</keyword>
<name>A0AAX6FXP9_IRIPA</name>
<comment type="caution">
    <text evidence="1">The sequence shown here is derived from an EMBL/GenBank/DDBJ whole genome shotgun (WGS) entry which is preliminary data.</text>
</comment>
<dbReference type="Proteomes" id="UP001140949">
    <property type="component" value="Unassembled WGS sequence"/>
</dbReference>
<organism evidence="1 2">
    <name type="scientific">Iris pallida</name>
    <name type="common">Sweet iris</name>
    <dbReference type="NCBI Taxonomy" id="29817"/>
    <lineage>
        <taxon>Eukaryota</taxon>
        <taxon>Viridiplantae</taxon>
        <taxon>Streptophyta</taxon>
        <taxon>Embryophyta</taxon>
        <taxon>Tracheophyta</taxon>
        <taxon>Spermatophyta</taxon>
        <taxon>Magnoliopsida</taxon>
        <taxon>Liliopsida</taxon>
        <taxon>Asparagales</taxon>
        <taxon>Iridaceae</taxon>
        <taxon>Iridoideae</taxon>
        <taxon>Irideae</taxon>
        <taxon>Iris</taxon>
    </lineage>
</organism>
<gene>
    <name evidence="1" type="ORF">M6B38_395490</name>
</gene>
<dbReference type="AlphaFoldDB" id="A0AAX6FXP9"/>